<proteinExistence type="inferred from homology"/>
<evidence type="ECO:0000256" key="1">
    <source>
        <dbReference type="ARBA" id="ARBA00004651"/>
    </source>
</evidence>
<gene>
    <name evidence="9" type="ORF">NTJ_13948</name>
</gene>
<keyword evidence="4 8" id="KW-1133">Transmembrane helix</keyword>
<dbReference type="InterPro" id="IPR013604">
    <property type="entry name" value="7TM_chemorcpt"/>
</dbReference>
<feature type="transmembrane region" description="Helical" evidence="8">
    <location>
        <begin position="70"/>
        <end position="93"/>
    </location>
</feature>
<evidence type="ECO:0000313" key="10">
    <source>
        <dbReference type="Proteomes" id="UP001307889"/>
    </source>
</evidence>
<feature type="transmembrane region" description="Helical" evidence="8">
    <location>
        <begin position="228"/>
        <end position="248"/>
    </location>
</feature>
<keyword evidence="6 8" id="KW-0675">Receptor</keyword>
<keyword evidence="7 8" id="KW-0807">Transducer</keyword>
<keyword evidence="10" id="KW-1185">Reference proteome</keyword>
<evidence type="ECO:0000256" key="7">
    <source>
        <dbReference type="ARBA" id="ARBA00023224"/>
    </source>
</evidence>
<evidence type="ECO:0000256" key="2">
    <source>
        <dbReference type="ARBA" id="ARBA00022475"/>
    </source>
</evidence>
<dbReference type="Pfam" id="PF08395">
    <property type="entry name" value="7tm_7"/>
    <property type="match status" value="1"/>
</dbReference>
<comment type="caution">
    <text evidence="8">Lacks conserved residue(s) required for the propagation of feature annotation.</text>
</comment>
<keyword evidence="5 8" id="KW-0472">Membrane</keyword>
<reference evidence="9 10" key="1">
    <citation type="submission" date="2023-09" db="EMBL/GenBank/DDBJ databases">
        <title>Nesidiocoris tenuis whole genome shotgun sequence.</title>
        <authorList>
            <person name="Shibata T."/>
            <person name="Shimoda M."/>
            <person name="Kobayashi T."/>
            <person name="Uehara T."/>
        </authorList>
    </citation>
    <scope>NUCLEOTIDE SEQUENCE [LARGE SCALE GENOMIC DNA]</scope>
    <source>
        <strain evidence="9 10">Japan</strain>
    </source>
</reference>
<organism evidence="9 10">
    <name type="scientific">Nesidiocoris tenuis</name>
    <dbReference type="NCBI Taxonomy" id="355587"/>
    <lineage>
        <taxon>Eukaryota</taxon>
        <taxon>Metazoa</taxon>
        <taxon>Ecdysozoa</taxon>
        <taxon>Arthropoda</taxon>
        <taxon>Hexapoda</taxon>
        <taxon>Insecta</taxon>
        <taxon>Pterygota</taxon>
        <taxon>Neoptera</taxon>
        <taxon>Paraneoptera</taxon>
        <taxon>Hemiptera</taxon>
        <taxon>Heteroptera</taxon>
        <taxon>Panheteroptera</taxon>
        <taxon>Cimicomorpha</taxon>
        <taxon>Miridae</taxon>
        <taxon>Dicyphina</taxon>
        <taxon>Nesidiocoris</taxon>
    </lineage>
</organism>
<accession>A0ABN7BDB8</accession>
<comment type="subcellular location">
    <subcellularLocation>
        <location evidence="1 8">Cell membrane</location>
        <topology evidence="1 8">Multi-pass membrane protein</topology>
    </subcellularLocation>
</comment>
<keyword evidence="3 8" id="KW-0812">Transmembrane</keyword>
<dbReference type="EMBL" id="AP028920">
    <property type="protein sequence ID" value="BET01132.1"/>
    <property type="molecule type" value="Genomic_DNA"/>
</dbReference>
<protein>
    <recommendedName>
        <fullName evidence="8">Gustatory receptor</fullName>
    </recommendedName>
</protein>
<feature type="transmembrane region" description="Helical" evidence="8">
    <location>
        <begin position="268"/>
        <end position="287"/>
    </location>
</feature>
<comment type="similarity">
    <text evidence="8">Belongs to the insect chemoreceptor superfamily. Gustatory receptor (GR) family.</text>
</comment>
<evidence type="ECO:0000256" key="4">
    <source>
        <dbReference type="ARBA" id="ARBA00022989"/>
    </source>
</evidence>
<keyword evidence="2 8" id="KW-1003">Cell membrane</keyword>
<comment type="function">
    <text evidence="8">Gustatory receptor which mediates acceptance or avoidance behavior, depending on its substrates.</text>
</comment>
<dbReference type="Proteomes" id="UP001307889">
    <property type="component" value="Chromosome 12"/>
</dbReference>
<evidence type="ECO:0000256" key="3">
    <source>
        <dbReference type="ARBA" id="ARBA00022692"/>
    </source>
</evidence>
<evidence type="ECO:0000256" key="5">
    <source>
        <dbReference type="ARBA" id="ARBA00023136"/>
    </source>
</evidence>
<name>A0ABN7BDB8_9HEMI</name>
<evidence type="ECO:0000313" key="9">
    <source>
        <dbReference type="EMBL" id="BET01132.1"/>
    </source>
</evidence>
<sequence>MIFGKDYKDLDKFLDTMYRRIRFFTPFTYPTLKNSPWKMCAILSVILISPIPNCILIYEQNDENFALKLLQFSEMILIISAETMSFITVAYVARNLESIHRKVNFIHAIFRRKNAPIYSSSCHVKHDLSFLLMILLYMTPQLVYKWITNSNEHKGNQILEWLSTAIPVVVVHQLASIFRLVISILSVQLSNLNQLLKTADPRKPQEIEFLVYGHCLINQTFKLLNSSFAIPMIAMSFCTFFIVVYNFYDMLTFNSTQEISQTIGDNLGGITWIIMWTSELIVVVVLLEKLNERYEGFTEVLHYIVINDRTGILSRSPKIQMHFAMRQKLECTAGGFFTVDYRLLSTMVSSATTYLIILIQVAQVSLEKQ</sequence>
<evidence type="ECO:0000256" key="8">
    <source>
        <dbReference type="RuleBase" id="RU363108"/>
    </source>
</evidence>
<evidence type="ECO:0000256" key="6">
    <source>
        <dbReference type="ARBA" id="ARBA00023170"/>
    </source>
</evidence>
<feature type="transmembrane region" description="Helical" evidence="8">
    <location>
        <begin position="39"/>
        <end position="58"/>
    </location>
</feature>
<dbReference type="PANTHER" id="PTHR21143:SF133">
    <property type="entry name" value="GUSTATORY AND PHEROMONE RECEPTOR 32A-RELATED"/>
    <property type="match status" value="1"/>
</dbReference>
<dbReference type="PANTHER" id="PTHR21143">
    <property type="entry name" value="INVERTEBRATE GUSTATORY RECEPTOR"/>
    <property type="match status" value="1"/>
</dbReference>